<feature type="transmembrane region" description="Helical" evidence="1">
    <location>
        <begin position="246"/>
        <end position="267"/>
    </location>
</feature>
<reference evidence="2 3" key="1">
    <citation type="journal article" date="2011" name="J. Bacteriol.">
        <title>Complete genome sequence of the thermoacidophilic crenarchaeon Thermoproteus uzoniensis 768-20.</title>
        <authorList>
            <person name="Mardanov A.V."/>
            <person name="Gumerov V.M."/>
            <person name="Beletsky A.V."/>
            <person name="Prokofeva M.I."/>
            <person name="Bonch-Osmolovskaya E.A."/>
            <person name="Ravin N.V."/>
            <person name="Skryabin K.G."/>
        </authorList>
    </citation>
    <scope>NUCLEOTIDE SEQUENCE [LARGE SCALE GENOMIC DNA]</scope>
    <source>
        <strain evidence="2 3">768-20</strain>
    </source>
</reference>
<keyword evidence="1" id="KW-1133">Transmembrane helix</keyword>
<dbReference type="eggNOG" id="arCOG01334">
    <property type="taxonomic scope" value="Archaea"/>
</dbReference>
<reference key="2">
    <citation type="submission" date="2011-03" db="EMBL/GenBank/DDBJ databases">
        <title>Complete genome sequence of the thermoacidophilic crenarchaeon Thermoproteus uzoniensis 768-20.</title>
        <authorList>
            <person name="Mardanov A.V."/>
            <person name="Gumerov V.M."/>
            <person name="Beletsky A.V."/>
            <person name="Prokofeva M.I."/>
            <person name="Bonch-Osmolovskaya E.A."/>
            <person name="Ravin N.V."/>
            <person name="Skryabin K.G."/>
        </authorList>
    </citation>
    <scope>NUCLEOTIDE SEQUENCE</scope>
    <source>
        <strain>768-20</strain>
    </source>
</reference>
<feature type="transmembrane region" description="Helical" evidence="1">
    <location>
        <begin position="439"/>
        <end position="457"/>
    </location>
</feature>
<feature type="transmembrane region" description="Helical" evidence="1">
    <location>
        <begin position="136"/>
        <end position="157"/>
    </location>
</feature>
<feature type="transmembrane region" description="Helical" evidence="1">
    <location>
        <begin position="61"/>
        <end position="82"/>
    </location>
</feature>
<dbReference type="EMBL" id="CP002590">
    <property type="protein sequence ID" value="AEA12343.1"/>
    <property type="molecule type" value="Genomic_DNA"/>
</dbReference>
<dbReference type="STRING" id="999630.TUZN_0857"/>
<protein>
    <submittedName>
        <fullName evidence="2">Uncharacterized protein</fullName>
    </submittedName>
</protein>
<evidence type="ECO:0000313" key="3">
    <source>
        <dbReference type="Proteomes" id="UP000008138"/>
    </source>
</evidence>
<dbReference type="GeneID" id="10360392"/>
<keyword evidence="1" id="KW-0812">Transmembrane</keyword>
<evidence type="ECO:0000313" key="2">
    <source>
        <dbReference type="EMBL" id="AEA12343.1"/>
    </source>
</evidence>
<dbReference type="RefSeq" id="WP_013679679.1">
    <property type="nucleotide sequence ID" value="NC_015315.1"/>
</dbReference>
<organism evidence="2 3">
    <name type="scientific">Thermoproteus uzoniensis (strain 768-20)</name>
    <dbReference type="NCBI Taxonomy" id="999630"/>
    <lineage>
        <taxon>Archaea</taxon>
        <taxon>Thermoproteota</taxon>
        <taxon>Thermoprotei</taxon>
        <taxon>Thermoproteales</taxon>
        <taxon>Thermoproteaceae</taxon>
        <taxon>Thermoproteus</taxon>
    </lineage>
</organism>
<keyword evidence="1" id="KW-0472">Membrane</keyword>
<proteinExistence type="predicted"/>
<sequence length="498" mass="54104">MVNDKIKAAIGMLILIAYVGSVPQVLAWCVIPNGSAAGGAATGAGAAGATTRAQMASDLTAAALILFGLGWAGLVAGVAKMAQEKGSLLKVFDFYTYLSLLSNPPLLSVAAVMYLVVVPIREYLIRGGPTLYSLLLSSYLAMLLYMLTYLLVSLILYKILVRRYPRKEIVDGVAVIYVDRPLLTSATMIIGRPIVFIAPRHRNNAVVLMHELGHARSRFLYFVATAFQALLFAMIGAMLANYGKLYFNQAFFWALGFALSAFLMYAVHFTDELYAEAFAVRRLGEKAVEERARSLVEVMQREFSGRGKFATAVVRAVLGLLYPSLPADLEEAKRYLRSLADDWTRPAGALRFAAPWLPAFAGSLTYSLGLLLNISNMRVLLLNFVSLILLGLAIAFLLALILKPIVARYSSVDPFKISLWLSSAYLATVSLPMPGVVFIGPPFLAASLALAFITLFLSSRIATEDDKKASLLSLIAFSILLAASFLVGLVAMWRLGLL</sequence>
<name>F2L5H2_THEU7</name>
<feature type="transmembrane region" description="Helical" evidence="1">
    <location>
        <begin position="219"/>
        <end position="240"/>
    </location>
</feature>
<keyword evidence="3" id="KW-1185">Reference proteome</keyword>
<accession>F2L5H2</accession>
<dbReference type="HOGENOM" id="CLU_547055_0_0_2"/>
<feature type="transmembrane region" description="Helical" evidence="1">
    <location>
        <begin position="94"/>
        <end position="116"/>
    </location>
</feature>
<gene>
    <name evidence="2" type="ordered locus">TUZN_0857</name>
</gene>
<feature type="transmembrane region" description="Helical" evidence="1">
    <location>
        <begin position="469"/>
        <end position="493"/>
    </location>
</feature>
<dbReference type="KEGG" id="tuz:TUZN_0857"/>
<feature type="transmembrane region" description="Helical" evidence="1">
    <location>
        <begin position="353"/>
        <end position="374"/>
    </location>
</feature>
<dbReference type="Proteomes" id="UP000008138">
    <property type="component" value="Chromosome"/>
</dbReference>
<dbReference type="AlphaFoldDB" id="F2L5H2"/>
<feature type="transmembrane region" description="Helical" evidence="1">
    <location>
        <begin position="380"/>
        <end position="402"/>
    </location>
</feature>
<evidence type="ECO:0000256" key="1">
    <source>
        <dbReference type="SAM" id="Phobius"/>
    </source>
</evidence>